<gene>
    <name evidence="1" type="ORF">S03H2_16960</name>
</gene>
<feature type="non-terminal residue" evidence="1">
    <location>
        <position position="1"/>
    </location>
</feature>
<sequence>TDPLDRRRQPQISIKAIRGALVEIDWRVKEITSHRFISPSNKWANESFGYELKIPRSMKNIKRCWIGYLSHQNARPGIYSALTPYLRDSLKILKQGYYEAPFSDYLLIKKLVSQAKINRLERNCGQVEIKRIIKGILRQTYPFTKKR</sequence>
<reference evidence="1" key="1">
    <citation type="journal article" date="2014" name="Front. Microbiol.">
        <title>High frequency of phylogenetically diverse reductive dehalogenase-homologous genes in deep subseafloor sedimentary metagenomes.</title>
        <authorList>
            <person name="Kawai M."/>
            <person name="Futagami T."/>
            <person name="Toyoda A."/>
            <person name="Takaki Y."/>
            <person name="Nishi S."/>
            <person name="Hori S."/>
            <person name="Arai W."/>
            <person name="Tsubouchi T."/>
            <person name="Morono Y."/>
            <person name="Uchiyama I."/>
            <person name="Ito T."/>
            <person name="Fujiyama A."/>
            <person name="Inagaki F."/>
            <person name="Takami H."/>
        </authorList>
    </citation>
    <scope>NUCLEOTIDE SEQUENCE</scope>
    <source>
        <strain evidence="1">Expedition CK06-06</strain>
    </source>
</reference>
<name>X1GRZ4_9ZZZZ</name>
<protein>
    <submittedName>
        <fullName evidence="1">Uncharacterized protein</fullName>
    </submittedName>
</protein>
<comment type="caution">
    <text evidence="1">The sequence shown here is derived from an EMBL/GenBank/DDBJ whole genome shotgun (WGS) entry which is preliminary data.</text>
</comment>
<evidence type="ECO:0000313" key="1">
    <source>
        <dbReference type="EMBL" id="GAH44389.1"/>
    </source>
</evidence>
<dbReference type="EMBL" id="BARU01008712">
    <property type="protein sequence ID" value="GAH44389.1"/>
    <property type="molecule type" value="Genomic_DNA"/>
</dbReference>
<organism evidence="1">
    <name type="scientific">marine sediment metagenome</name>
    <dbReference type="NCBI Taxonomy" id="412755"/>
    <lineage>
        <taxon>unclassified sequences</taxon>
        <taxon>metagenomes</taxon>
        <taxon>ecological metagenomes</taxon>
    </lineage>
</organism>
<dbReference type="AlphaFoldDB" id="X1GRZ4"/>
<accession>X1GRZ4</accession>
<proteinExistence type="predicted"/>